<feature type="transmembrane region" description="Helical" evidence="6">
    <location>
        <begin position="132"/>
        <end position="152"/>
    </location>
</feature>
<dbReference type="PROSITE" id="PS50850">
    <property type="entry name" value="MFS"/>
    <property type="match status" value="1"/>
</dbReference>
<protein>
    <recommendedName>
        <fullName evidence="7">Major facilitator superfamily (MFS) profile domain-containing protein</fullName>
    </recommendedName>
</protein>
<dbReference type="AlphaFoldDB" id="A0AAD4CV16"/>
<dbReference type="GO" id="GO:0005886">
    <property type="term" value="C:plasma membrane"/>
    <property type="evidence" value="ECO:0007669"/>
    <property type="project" value="TreeGrafter"/>
</dbReference>
<gene>
    <name evidence="8" type="ORF">FE257_011674</name>
</gene>
<dbReference type="PANTHER" id="PTHR23502:SF181">
    <property type="entry name" value="MAJOR FACILITATOR SUPERFAMILY (MFS) PROFILE DOMAIN-CONTAINING PROTEIN"/>
    <property type="match status" value="1"/>
</dbReference>
<feature type="transmembrane region" description="Helical" evidence="6">
    <location>
        <begin position="35"/>
        <end position="53"/>
    </location>
</feature>
<feature type="transmembrane region" description="Helical" evidence="6">
    <location>
        <begin position="341"/>
        <end position="361"/>
    </location>
</feature>
<dbReference type="EMBL" id="VCAU01000008">
    <property type="protein sequence ID" value="KAF9893244.1"/>
    <property type="molecule type" value="Genomic_DNA"/>
</dbReference>
<dbReference type="InterPro" id="IPR036259">
    <property type="entry name" value="MFS_trans_sf"/>
</dbReference>
<name>A0AAD4CV16_ASPNN</name>
<accession>A0AAD4CV16</accession>
<keyword evidence="4 6" id="KW-0472">Membrane</keyword>
<feature type="transmembrane region" description="Helical" evidence="6">
    <location>
        <begin position="403"/>
        <end position="423"/>
    </location>
</feature>
<feature type="domain" description="Major facilitator superfamily (MFS) profile" evidence="7">
    <location>
        <begin position="37"/>
        <end position="460"/>
    </location>
</feature>
<evidence type="ECO:0000259" key="7">
    <source>
        <dbReference type="PROSITE" id="PS50850"/>
    </source>
</evidence>
<feature type="transmembrane region" description="Helical" evidence="6">
    <location>
        <begin position="195"/>
        <end position="216"/>
    </location>
</feature>
<feature type="region of interest" description="Disordered" evidence="5">
    <location>
        <begin position="1"/>
        <end position="25"/>
    </location>
</feature>
<evidence type="ECO:0000313" key="8">
    <source>
        <dbReference type="EMBL" id="KAF9893244.1"/>
    </source>
</evidence>
<evidence type="ECO:0000256" key="5">
    <source>
        <dbReference type="SAM" id="MobiDB-lite"/>
    </source>
</evidence>
<dbReference type="SUPFAM" id="SSF103473">
    <property type="entry name" value="MFS general substrate transporter"/>
    <property type="match status" value="1"/>
</dbReference>
<evidence type="ECO:0000313" key="9">
    <source>
        <dbReference type="Proteomes" id="UP001194746"/>
    </source>
</evidence>
<dbReference type="PANTHER" id="PTHR23502">
    <property type="entry name" value="MAJOR FACILITATOR SUPERFAMILY"/>
    <property type="match status" value="1"/>
</dbReference>
<feature type="transmembrane region" description="Helical" evidence="6">
    <location>
        <begin position="367"/>
        <end position="391"/>
    </location>
</feature>
<reference evidence="8" key="2">
    <citation type="submission" date="2020-02" db="EMBL/GenBank/DDBJ databases">
        <authorList>
            <person name="Gilchrist C.L.M."/>
            <person name="Chooi Y.-H."/>
        </authorList>
    </citation>
    <scope>NUCLEOTIDE SEQUENCE</scope>
    <source>
        <strain evidence="8">MST-FP2251</strain>
    </source>
</reference>
<evidence type="ECO:0000256" key="4">
    <source>
        <dbReference type="ARBA" id="ARBA00023136"/>
    </source>
</evidence>
<keyword evidence="3 6" id="KW-1133">Transmembrane helix</keyword>
<dbReference type="InterPro" id="IPR011701">
    <property type="entry name" value="MFS"/>
</dbReference>
<feature type="transmembrane region" description="Helical" evidence="6">
    <location>
        <begin position="103"/>
        <end position="120"/>
    </location>
</feature>
<comment type="subcellular location">
    <subcellularLocation>
        <location evidence="1">Membrane</location>
        <topology evidence="1">Multi-pass membrane protein</topology>
    </subcellularLocation>
</comment>
<proteinExistence type="predicted"/>
<keyword evidence="2 6" id="KW-0812">Transmembrane</keyword>
<evidence type="ECO:0000256" key="6">
    <source>
        <dbReference type="SAM" id="Phobius"/>
    </source>
</evidence>
<feature type="transmembrane region" description="Helical" evidence="6">
    <location>
        <begin position="164"/>
        <end position="183"/>
    </location>
</feature>
<feature type="transmembrane region" description="Helical" evidence="6">
    <location>
        <begin position="257"/>
        <end position="279"/>
    </location>
</feature>
<feature type="transmembrane region" description="Helical" evidence="6">
    <location>
        <begin position="435"/>
        <end position="455"/>
    </location>
</feature>
<organism evidence="8 9">
    <name type="scientific">Aspergillus nanangensis</name>
    <dbReference type="NCBI Taxonomy" id="2582783"/>
    <lineage>
        <taxon>Eukaryota</taxon>
        <taxon>Fungi</taxon>
        <taxon>Dikarya</taxon>
        <taxon>Ascomycota</taxon>
        <taxon>Pezizomycotina</taxon>
        <taxon>Eurotiomycetes</taxon>
        <taxon>Eurotiomycetidae</taxon>
        <taxon>Eurotiales</taxon>
        <taxon>Aspergillaceae</taxon>
        <taxon>Aspergillus</taxon>
        <taxon>Aspergillus subgen. Circumdati</taxon>
    </lineage>
</organism>
<reference evidence="8" key="1">
    <citation type="journal article" date="2019" name="Beilstein J. Org. Chem.">
        <title>Nanangenines: drimane sesquiterpenoids as the dominant metabolite cohort of a novel Australian fungus, Aspergillus nanangensis.</title>
        <authorList>
            <person name="Lacey H.J."/>
            <person name="Gilchrist C.L.M."/>
            <person name="Crombie A."/>
            <person name="Kalaitzis J.A."/>
            <person name="Vuong D."/>
            <person name="Rutledge P.J."/>
            <person name="Turner P."/>
            <person name="Pitt J.I."/>
            <person name="Lacey E."/>
            <person name="Chooi Y.H."/>
            <person name="Piggott A.M."/>
        </authorList>
    </citation>
    <scope>NUCLEOTIDE SEQUENCE</scope>
    <source>
        <strain evidence="8">MST-FP2251</strain>
    </source>
</reference>
<feature type="transmembrane region" description="Helical" evidence="6">
    <location>
        <begin position="73"/>
        <end position="91"/>
    </location>
</feature>
<evidence type="ECO:0000256" key="1">
    <source>
        <dbReference type="ARBA" id="ARBA00004141"/>
    </source>
</evidence>
<dbReference type="GO" id="GO:0022857">
    <property type="term" value="F:transmembrane transporter activity"/>
    <property type="evidence" value="ECO:0007669"/>
    <property type="project" value="InterPro"/>
</dbReference>
<evidence type="ECO:0000256" key="2">
    <source>
        <dbReference type="ARBA" id="ARBA00022692"/>
    </source>
</evidence>
<feature type="compositionally biased region" description="Basic and acidic residues" evidence="5">
    <location>
        <begin position="1"/>
        <end position="12"/>
    </location>
</feature>
<dbReference type="Gene3D" id="1.20.1250.20">
    <property type="entry name" value="MFS general substrate transporter like domains"/>
    <property type="match status" value="1"/>
</dbReference>
<dbReference type="Proteomes" id="UP001194746">
    <property type="component" value="Unassembled WGS sequence"/>
</dbReference>
<evidence type="ECO:0000256" key="3">
    <source>
        <dbReference type="ARBA" id="ARBA00022989"/>
    </source>
</evidence>
<sequence>MTTSSIEEKGTVEEGIQPLPPQEGDPLGWPRWKKFYIVTLLSAFALMAQLSPAMLNPSFVAVAKDLQVTVEEASYSTTIYMLFAGVFPLLITPFSNTYGRRPLYLIFTTLSIVGFVISSASPSWGGLIAGRVLSGIGCSIPLGIGAATICDLFPQSARGLPMGVYAWATTNGPHIAPIVGGYISQRYGWRWCNWVSAIVLAGLLILAFFTFPETLFSGEGGDRVQRPLLKSLFRFDKVNDRQIGVRDFVRPLKMMRYAAITLPCLMYGVNLTYGSPLFAVTGSLIGARFYGFNLEQTGLFLGLPLTIGCILGELSAGWVSDLIINAYAKRHNGYRKPETRLYLLPLVLLTSIGIATFGYSIQERTPWIEAAVCMGVAGFGTQIATTVTYTYCCDSYKPESSEVSVVINLIKSLFAFNIGFYALPTADTMGFTAGFSLFAGISAATVIPVVALIFYGESIRRAQGTPRSEDVL</sequence>
<dbReference type="Pfam" id="PF07690">
    <property type="entry name" value="MFS_1"/>
    <property type="match status" value="1"/>
</dbReference>
<comment type="caution">
    <text evidence="8">The sequence shown here is derived from an EMBL/GenBank/DDBJ whole genome shotgun (WGS) entry which is preliminary data.</text>
</comment>
<keyword evidence="9" id="KW-1185">Reference proteome</keyword>
<feature type="transmembrane region" description="Helical" evidence="6">
    <location>
        <begin position="299"/>
        <end position="320"/>
    </location>
</feature>
<dbReference type="InterPro" id="IPR020846">
    <property type="entry name" value="MFS_dom"/>
</dbReference>